<dbReference type="Pfam" id="PF23562">
    <property type="entry name" value="AMP-binding_C_3"/>
    <property type="match status" value="1"/>
</dbReference>
<evidence type="ECO:0000259" key="3">
    <source>
        <dbReference type="PROSITE" id="PS50075"/>
    </source>
</evidence>
<dbReference type="Gene3D" id="3.40.50.12780">
    <property type="entry name" value="N-terminal domain of ligase-like"/>
    <property type="match status" value="1"/>
</dbReference>
<reference evidence="4 5" key="1">
    <citation type="submission" date="2016-07" db="EMBL/GenBank/DDBJ databases">
        <title>Pervasive Adenine N6-methylation of Active Genes in Fungi.</title>
        <authorList>
            <consortium name="DOE Joint Genome Institute"/>
            <person name="Mondo S.J."/>
            <person name="Dannebaum R.O."/>
            <person name="Kuo R.C."/>
            <person name="Labutti K."/>
            <person name="Haridas S."/>
            <person name="Kuo A."/>
            <person name="Salamov A."/>
            <person name="Ahrendt S.R."/>
            <person name="Lipzen A."/>
            <person name="Sullivan W."/>
            <person name="Andreopoulos W.B."/>
            <person name="Clum A."/>
            <person name="Lindquist E."/>
            <person name="Daum C."/>
            <person name="Ramamoorthy G.K."/>
            <person name="Gryganskyi A."/>
            <person name="Culley D."/>
            <person name="Magnuson J.K."/>
            <person name="James T.Y."/>
            <person name="O'Malley M.A."/>
            <person name="Stajich J.E."/>
            <person name="Spatafora J.W."/>
            <person name="Visel A."/>
            <person name="Grigoriev I.V."/>
        </authorList>
    </citation>
    <scope>NUCLEOTIDE SEQUENCE [LARGE SCALE GENOMIC DNA]</scope>
    <source>
        <strain evidence="4 5">NRRL 2496</strain>
    </source>
</reference>
<dbReference type="SUPFAM" id="SSF56801">
    <property type="entry name" value="Acetyl-CoA synthetase-like"/>
    <property type="match status" value="1"/>
</dbReference>
<sequence length="1048" mass="116995">MTKITIDQLPFHYNKHYAFIHVFEQLAKRYENNVFAYYPTQNGFQSLTYGQVDQLATTVATQWAEEIKDVDAVGFIGDHSVNYLITQLAFLKLRVVLMCLSPRNSQAANVNLIQKTDAKLIYATDKYADMAKAVADESGNGCKAKILPAFDIQNLLQSPADGRALNHSFGPEDVEKTALIIHSSGSTNFPKPIRLSNRYLICTFQSISFQATQYQPDLAPAANDVQLTSLPLFHLFGVYTVFSSALTGGSSIILDKLPPQPAEILSICNELNVSLMALPPLVIVQLCTYLQETKNFAPLQKIKYTIYGGAALKPEVGDFYHKNGINLRNAYGSTEINAFSSANLDRNNKDWILLKPIEMVEPYCIFEPVDEAAGLYHLVVKGDCPFLASGVGNRANGDYATNDIFKREGPEGYYRHMGRQDDTLVMENGEKTNPVPMEQCICTSPLVKMCTVIGEGRQCTAALVELRYEEAIKCNPQQIIDQVQAIVQEANKEAPSHSVLLPQMVYILPLNQHLVSTDKGTVIRKRSSDKFKDVIEKMYRDLLEGGGSSSSDKVDKAIVAKWTAQDVENFLLQSAAEVLTKSTSQLDTQSSLFDFGLNSLLAIQLRNRVSDAFDNVPTNILFEHPTVSDLSRALVQLRDGETQDEAAVIEERYQETQALKNSYLERAAKDFTVCKQTPQAHDRQHVVLLTGATGSLGSFMLRDMLQSPRVKKVVALVRGKPDQLFHRLEQTFVNRRLDISLLSNGKLEVLPMNLEAPYLGWDPATYDRLKQEVTLVQACAWLLDFNQPVSHYDKECIQGMYNLLKFAHRDTDPMYVHTISSVSCMAARGTPEIPETHPEDDPHVAMPMGYGQSKYIVEHLFNYLTREKNFPCIVERMGQVVGDTVNGVWNTSEQYPLLIVGGGSGLHKMPDIQTDIDWLPVDHAATGIFEIMLSTANKSAADVAGMVYHIVNPRMVTWNDVLESMKACGMEFDTTTPTEWVAALAKDQSNPAYKLLGFYEKNFTKPFQMPVFRTDKTVQEAPALASAPPFDANLLGKQLSYWKSVGFY</sequence>
<dbReference type="InterPro" id="IPR036736">
    <property type="entry name" value="ACP-like_sf"/>
</dbReference>
<dbReference type="PANTHER" id="PTHR44845">
    <property type="entry name" value="CARRIER DOMAIN-CONTAINING PROTEIN"/>
    <property type="match status" value="1"/>
</dbReference>
<gene>
    <name evidence="4" type="ORF">BCR43DRAFT_565632</name>
</gene>
<dbReference type="EMBL" id="MCGN01000008">
    <property type="protein sequence ID" value="ORY94226.1"/>
    <property type="molecule type" value="Genomic_DNA"/>
</dbReference>
<dbReference type="InterPro" id="IPR009081">
    <property type="entry name" value="PP-bd_ACP"/>
</dbReference>
<dbReference type="Pfam" id="PF07993">
    <property type="entry name" value="NAD_binding_4"/>
    <property type="match status" value="1"/>
</dbReference>
<evidence type="ECO:0000256" key="2">
    <source>
        <dbReference type="ARBA" id="ARBA00022553"/>
    </source>
</evidence>
<dbReference type="PROSITE" id="PS50075">
    <property type="entry name" value="CARRIER"/>
    <property type="match status" value="1"/>
</dbReference>
<dbReference type="InterPro" id="IPR036291">
    <property type="entry name" value="NAD(P)-bd_dom_sf"/>
</dbReference>
<dbReference type="PROSITE" id="PS00012">
    <property type="entry name" value="PHOSPHOPANTETHEINE"/>
    <property type="match status" value="1"/>
</dbReference>
<dbReference type="STRING" id="13706.A0A1X2H6W6"/>
<dbReference type="PANTHER" id="PTHR44845:SF6">
    <property type="entry name" value="BETA-ALANINE-ACTIVATING ENZYME"/>
    <property type="match status" value="1"/>
</dbReference>
<dbReference type="SMART" id="SM00823">
    <property type="entry name" value="PKS_PP"/>
    <property type="match status" value="1"/>
</dbReference>
<protein>
    <recommendedName>
        <fullName evidence="3">Carrier domain-containing protein</fullName>
    </recommendedName>
</protein>
<organism evidence="4 5">
    <name type="scientific">Syncephalastrum racemosum</name>
    <name type="common">Filamentous fungus</name>
    <dbReference type="NCBI Taxonomy" id="13706"/>
    <lineage>
        <taxon>Eukaryota</taxon>
        <taxon>Fungi</taxon>
        <taxon>Fungi incertae sedis</taxon>
        <taxon>Mucoromycota</taxon>
        <taxon>Mucoromycotina</taxon>
        <taxon>Mucoromycetes</taxon>
        <taxon>Mucorales</taxon>
        <taxon>Syncephalastraceae</taxon>
        <taxon>Syncephalastrum</taxon>
    </lineage>
</organism>
<evidence type="ECO:0000313" key="4">
    <source>
        <dbReference type="EMBL" id="ORY94226.1"/>
    </source>
</evidence>
<proteinExistence type="predicted"/>
<dbReference type="Gene3D" id="1.10.1200.10">
    <property type="entry name" value="ACP-like"/>
    <property type="match status" value="1"/>
</dbReference>
<dbReference type="Pfam" id="PF00501">
    <property type="entry name" value="AMP-binding"/>
    <property type="match status" value="1"/>
</dbReference>
<dbReference type="Proteomes" id="UP000242180">
    <property type="component" value="Unassembled WGS sequence"/>
</dbReference>
<dbReference type="InterPro" id="IPR000873">
    <property type="entry name" value="AMP-dep_synth/lig_dom"/>
</dbReference>
<dbReference type="GO" id="GO:0031177">
    <property type="term" value="F:phosphopantetheine binding"/>
    <property type="evidence" value="ECO:0007669"/>
    <property type="project" value="InterPro"/>
</dbReference>
<name>A0A1X2H6W6_SYNRA</name>
<dbReference type="InterPro" id="IPR013120">
    <property type="entry name" value="FAR_NAD-bd"/>
</dbReference>
<comment type="caution">
    <text evidence="4">The sequence shown here is derived from an EMBL/GenBank/DDBJ whole genome shotgun (WGS) entry which is preliminary data.</text>
</comment>
<dbReference type="SUPFAM" id="SSF51735">
    <property type="entry name" value="NAD(P)-binding Rossmann-fold domains"/>
    <property type="match status" value="1"/>
</dbReference>
<dbReference type="Pfam" id="PF00550">
    <property type="entry name" value="PP-binding"/>
    <property type="match status" value="1"/>
</dbReference>
<dbReference type="InterPro" id="IPR006162">
    <property type="entry name" value="Ppantetheine_attach_site"/>
</dbReference>
<dbReference type="InterPro" id="IPR042099">
    <property type="entry name" value="ANL_N_sf"/>
</dbReference>
<dbReference type="OrthoDB" id="429813at2759"/>
<keyword evidence="1" id="KW-0596">Phosphopantetheine</keyword>
<evidence type="ECO:0000256" key="1">
    <source>
        <dbReference type="ARBA" id="ARBA00022450"/>
    </source>
</evidence>
<accession>A0A1X2H6W6</accession>
<dbReference type="InterPro" id="IPR020806">
    <property type="entry name" value="PKS_PP-bd"/>
</dbReference>
<feature type="domain" description="Carrier" evidence="3">
    <location>
        <begin position="565"/>
        <end position="638"/>
    </location>
</feature>
<evidence type="ECO:0000313" key="5">
    <source>
        <dbReference type="Proteomes" id="UP000242180"/>
    </source>
</evidence>
<dbReference type="Gene3D" id="3.40.50.720">
    <property type="entry name" value="NAD(P)-binding Rossmann-like Domain"/>
    <property type="match status" value="1"/>
</dbReference>
<keyword evidence="5" id="KW-1185">Reference proteome</keyword>
<dbReference type="OMA" id="TICANNC"/>
<dbReference type="SUPFAM" id="SSF47336">
    <property type="entry name" value="ACP-like"/>
    <property type="match status" value="1"/>
</dbReference>
<keyword evidence="2" id="KW-0597">Phosphoprotein</keyword>
<dbReference type="InParanoid" id="A0A1X2H6W6"/>
<dbReference type="AlphaFoldDB" id="A0A1X2H6W6"/>